<evidence type="ECO:0008006" key="4">
    <source>
        <dbReference type="Google" id="ProtNLM"/>
    </source>
</evidence>
<gene>
    <name evidence="2" type="ORF">LPJ53_002216</name>
</gene>
<evidence type="ECO:0000313" key="3">
    <source>
        <dbReference type="Proteomes" id="UP001149813"/>
    </source>
</evidence>
<protein>
    <recommendedName>
        <fullName evidence="4">Tropomyosin</fullName>
    </recommendedName>
</protein>
<proteinExistence type="predicted"/>
<feature type="coiled-coil region" evidence="1">
    <location>
        <begin position="13"/>
        <end position="89"/>
    </location>
</feature>
<reference evidence="2" key="1">
    <citation type="submission" date="2022-07" db="EMBL/GenBank/DDBJ databases">
        <title>Phylogenomic reconstructions and comparative analyses of Kickxellomycotina fungi.</title>
        <authorList>
            <person name="Reynolds N.K."/>
            <person name="Stajich J.E."/>
            <person name="Barry K."/>
            <person name="Grigoriev I.V."/>
            <person name="Crous P."/>
            <person name="Smith M.E."/>
        </authorList>
    </citation>
    <scope>NUCLEOTIDE SEQUENCE</scope>
    <source>
        <strain evidence="2">NBRC 32514</strain>
    </source>
</reference>
<dbReference type="SUPFAM" id="SSF57997">
    <property type="entry name" value="Tropomyosin"/>
    <property type="match status" value="1"/>
</dbReference>
<dbReference type="AlphaFoldDB" id="A0A9W8CRE2"/>
<keyword evidence="1" id="KW-0175">Coiled coil</keyword>
<evidence type="ECO:0000256" key="1">
    <source>
        <dbReference type="SAM" id="Coils"/>
    </source>
</evidence>
<organism evidence="2 3">
    <name type="scientific">Coemansia erecta</name>
    <dbReference type="NCBI Taxonomy" id="147472"/>
    <lineage>
        <taxon>Eukaryota</taxon>
        <taxon>Fungi</taxon>
        <taxon>Fungi incertae sedis</taxon>
        <taxon>Zoopagomycota</taxon>
        <taxon>Kickxellomycotina</taxon>
        <taxon>Kickxellomycetes</taxon>
        <taxon>Kickxellales</taxon>
        <taxon>Kickxellaceae</taxon>
        <taxon>Coemansia</taxon>
    </lineage>
</organism>
<accession>A0A9W8CRE2</accession>
<comment type="caution">
    <text evidence="2">The sequence shown here is derived from an EMBL/GenBank/DDBJ whole genome shotgun (WGS) entry which is preliminary data.</text>
</comment>
<evidence type="ECO:0000313" key="2">
    <source>
        <dbReference type="EMBL" id="KAJ1723460.1"/>
    </source>
</evidence>
<name>A0A9W8CRE2_9FUNG</name>
<sequence>MAEARAAGIEQKLTAANEKIGVFEQDLETAKKDATEASQRAEEFGGNLRDLEQRFNEIASRNLSCIDENKDLKKKLHDAEHALAVAEERTASLNTLFQEIGHDVLAVSKKIMTVTSDNDA</sequence>
<keyword evidence="3" id="KW-1185">Reference proteome</keyword>
<dbReference type="Gene3D" id="1.20.5.170">
    <property type="match status" value="1"/>
</dbReference>
<dbReference type="Proteomes" id="UP001149813">
    <property type="component" value="Unassembled WGS sequence"/>
</dbReference>
<dbReference type="EMBL" id="JANBOJ010000066">
    <property type="protein sequence ID" value="KAJ1723460.1"/>
    <property type="molecule type" value="Genomic_DNA"/>
</dbReference>